<evidence type="ECO:0000313" key="2">
    <source>
        <dbReference type="Proteomes" id="UP000193224"/>
    </source>
</evidence>
<protein>
    <submittedName>
        <fullName evidence="1">Uncharacterized protein</fullName>
    </submittedName>
</protein>
<proteinExistence type="predicted"/>
<dbReference type="AlphaFoldDB" id="A0A1X7BQM3"/>
<accession>A0A1X7BQM3</accession>
<dbReference type="Proteomes" id="UP000193224">
    <property type="component" value="Unassembled WGS sequence"/>
</dbReference>
<gene>
    <name evidence="1" type="ORF">ROA7745_01715</name>
</gene>
<reference evidence="1 2" key="1">
    <citation type="submission" date="2017-03" db="EMBL/GenBank/DDBJ databases">
        <authorList>
            <person name="Afonso C.L."/>
            <person name="Miller P.J."/>
            <person name="Scott M.A."/>
            <person name="Spackman E."/>
            <person name="Goraichik I."/>
            <person name="Dimitrov K.M."/>
            <person name="Suarez D.L."/>
            <person name="Swayne D.E."/>
        </authorList>
    </citation>
    <scope>NUCLEOTIDE SEQUENCE [LARGE SCALE GENOMIC DNA]</scope>
    <source>
        <strain evidence="1 2">CECT 7745</strain>
    </source>
</reference>
<keyword evidence="2" id="KW-1185">Reference proteome</keyword>
<evidence type="ECO:0000313" key="1">
    <source>
        <dbReference type="EMBL" id="SMC11895.1"/>
    </source>
</evidence>
<sequence length="53" mass="6236">MVNGKLLKTVMDSVRALHTGLRCLWRRLRKGRICRSFARHFAVMPVPIAVWMR</sequence>
<dbReference type="EMBL" id="FWXB01000005">
    <property type="protein sequence ID" value="SMC11895.1"/>
    <property type="molecule type" value="Genomic_DNA"/>
</dbReference>
<name>A0A1X7BQM3_9RHOB</name>
<organism evidence="1 2">
    <name type="scientific">Roseovarius aestuarii</name>
    <dbReference type="NCBI Taxonomy" id="475083"/>
    <lineage>
        <taxon>Bacteria</taxon>
        <taxon>Pseudomonadati</taxon>
        <taxon>Pseudomonadota</taxon>
        <taxon>Alphaproteobacteria</taxon>
        <taxon>Rhodobacterales</taxon>
        <taxon>Roseobacteraceae</taxon>
        <taxon>Roseovarius</taxon>
    </lineage>
</organism>